<name>A0A1M5UPT1_9ACTN</name>
<gene>
    <name evidence="2" type="ORF">SAMN05443575_4270</name>
</gene>
<keyword evidence="3" id="KW-1185">Reference proteome</keyword>
<feature type="transmembrane region" description="Helical" evidence="1">
    <location>
        <begin position="76"/>
        <end position="98"/>
    </location>
</feature>
<feature type="transmembrane region" description="Helical" evidence="1">
    <location>
        <begin position="46"/>
        <end position="64"/>
    </location>
</feature>
<dbReference type="AlphaFoldDB" id="A0A1M5UPT1"/>
<keyword evidence="1" id="KW-0472">Membrane</keyword>
<reference evidence="2 3" key="1">
    <citation type="submission" date="2016-11" db="EMBL/GenBank/DDBJ databases">
        <authorList>
            <person name="Jaros S."/>
            <person name="Januszkiewicz K."/>
            <person name="Wedrychowicz H."/>
        </authorList>
    </citation>
    <scope>NUCLEOTIDE SEQUENCE [LARGE SCALE GENOMIC DNA]</scope>
    <source>
        <strain evidence="2 3">DSM 45627</strain>
    </source>
</reference>
<keyword evidence="1" id="KW-1133">Transmembrane helix</keyword>
<evidence type="ECO:0000313" key="3">
    <source>
        <dbReference type="Proteomes" id="UP000186132"/>
    </source>
</evidence>
<keyword evidence="1" id="KW-0812">Transmembrane</keyword>
<dbReference type="EMBL" id="FQVU01000009">
    <property type="protein sequence ID" value="SHH64959.1"/>
    <property type="molecule type" value="Genomic_DNA"/>
</dbReference>
<dbReference type="OrthoDB" id="25997at2"/>
<dbReference type="Proteomes" id="UP000186132">
    <property type="component" value="Unassembled WGS sequence"/>
</dbReference>
<evidence type="ECO:0000256" key="1">
    <source>
        <dbReference type="SAM" id="Phobius"/>
    </source>
</evidence>
<feature type="transmembrane region" description="Helical" evidence="1">
    <location>
        <begin position="16"/>
        <end position="34"/>
    </location>
</feature>
<dbReference type="RefSeq" id="WP_073392510.1">
    <property type="nucleotide sequence ID" value="NZ_FQVU01000009.1"/>
</dbReference>
<proteinExistence type="predicted"/>
<accession>A0A1M5UPT1</accession>
<evidence type="ECO:0008006" key="4">
    <source>
        <dbReference type="Google" id="ProtNLM"/>
    </source>
</evidence>
<dbReference type="STRING" id="1206085.SAMN05443575_4270"/>
<organism evidence="2 3">
    <name type="scientific">Jatrophihabitans endophyticus</name>
    <dbReference type="NCBI Taxonomy" id="1206085"/>
    <lineage>
        <taxon>Bacteria</taxon>
        <taxon>Bacillati</taxon>
        <taxon>Actinomycetota</taxon>
        <taxon>Actinomycetes</taxon>
        <taxon>Jatrophihabitantales</taxon>
        <taxon>Jatrophihabitantaceae</taxon>
        <taxon>Jatrophihabitans</taxon>
    </lineage>
</organism>
<feature type="transmembrane region" description="Helical" evidence="1">
    <location>
        <begin position="104"/>
        <end position="129"/>
    </location>
</feature>
<evidence type="ECO:0000313" key="2">
    <source>
        <dbReference type="EMBL" id="SHH64959.1"/>
    </source>
</evidence>
<sequence>MSTVATPTRTIGPERVLLLGYGVFVVAAGARSAVQLATHPGRAPLAYALSALAAAVYAIGFVLVRRAAAGQGRRVARRFAAVELAGVLVVGSASVLRPSAFPDATVWSCFGAGYLLLPLAVPVAVLLWLRERP</sequence>
<protein>
    <recommendedName>
        <fullName evidence="4">Integral membrane protein</fullName>
    </recommendedName>
</protein>